<dbReference type="OrthoDB" id="63159at2759"/>
<accession>A0A2P6MX29</accession>
<organism evidence="1 2">
    <name type="scientific">Planoprotostelium fungivorum</name>
    <dbReference type="NCBI Taxonomy" id="1890364"/>
    <lineage>
        <taxon>Eukaryota</taxon>
        <taxon>Amoebozoa</taxon>
        <taxon>Evosea</taxon>
        <taxon>Variosea</taxon>
        <taxon>Cavosteliida</taxon>
        <taxon>Cavosteliaceae</taxon>
        <taxon>Planoprotostelium</taxon>
    </lineage>
</organism>
<protein>
    <submittedName>
        <fullName evidence="1">Uncharacterized protein</fullName>
    </submittedName>
</protein>
<evidence type="ECO:0000313" key="1">
    <source>
        <dbReference type="EMBL" id="PRP76269.1"/>
    </source>
</evidence>
<dbReference type="AlphaFoldDB" id="A0A2P6MX29"/>
<name>A0A2P6MX29_9EUKA</name>
<dbReference type="EMBL" id="MDYQ01000337">
    <property type="protein sequence ID" value="PRP76269.1"/>
    <property type="molecule type" value="Genomic_DNA"/>
</dbReference>
<dbReference type="InParanoid" id="A0A2P6MX29"/>
<proteinExistence type="predicted"/>
<keyword evidence="2" id="KW-1185">Reference proteome</keyword>
<comment type="caution">
    <text evidence="1">The sequence shown here is derived from an EMBL/GenBank/DDBJ whole genome shotgun (WGS) entry which is preliminary data.</text>
</comment>
<sequence>MAERLASSTSTARASWKYHTRPEECKKDVKKEYPPWNGKNHFQCGRPPPTPLHNMSMVQWWMSEVRSPHRTDRKRAGREGRDWKILSALETLDVESCLSPHIEQLDWLMMMIKCGDLEGVEKYWQGDEGLVFRMWKMVTSREHTLLMDWMKEKGILEGQLWENLYLHCARKGQVKCLDWLVSNRIHLSQCDPQRIAIQCLWSSSTETLHWLEQNYQSIRRPFDPVVLQLPDVYLSTLSTKRVNMKFLKWVIDRVGLHDDMMSRCLEHGNVEAVIYLQERGLHLPEDFRTCPIHLGLLRHLHHHHPSSLNLNCTSHARQAIAESNTNVLRWLMKKGAAFPQRMVFKQNGTHDAACMILQIAMRWNIAESEALDWVKEGGGSYEKVWQRGRRMGL</sequence>
<evidence type="ECO:0000313" key="2">
    <source>
        <dbReference type="Proteomes" id="UP000241769"/>
    </source>
</evidence>
<reference evidence="1 2" key="1">
    <citation type="journal article" date="2018" name="Genome Biol. Evol.">
        <title>Multiple Roots of Fruiting Body Formation in Amoebozoa.</title>
        <authorList>
            <person name="Hillmann F."/>
            <person name="Forbes G."/>
            <person name="Novohradska S."/>
            <person name="Ferling I."/>
            <person name="Riege K."/>
            <person name="Groth M."/>
            <person name="Westermann M."/>
            <person name="Marz M."/>
            <person name="Spaller T."/>
            <person name="Winckler T."/>
            <person name="Schaap P."/>
            <person name="Glockner G."/>
        </authorList>
    </citation>
    <scope>NUCLEOTIDE SEQUENCE [LARGE SCALE GENOMIC DNA]</scope>
    <source>
        <strain evidence="1 2">Jena</strain>
    </source>
</reference>
<dbReference type="Proteomes" id="UP000241769">
    <property type="component" value="Unassembled WGS sequence"/>
</dbReference>
<gene>
    <name evidence="1" type="ORF">PROFUN_07791</name>
</gene>